<name>A0A2N7JS02_VIBSP</name>
<sequence length="154" mass="17708">MEERSQAYLGNYLNSLPTELAKQYTSFSADYYCADEHNANLCAQLILNGEKRASCGLEYWYTHEGETRPIIGHLQVVTDWNGKPICIVEITSVSSCPYNEVTAEFAAAEGEGDKSLEWWKKAHWNFFSRECEELKINPSEDMMLVLERFKVVHQ</sequence>
<dbReference type="Pfam" id="PF04266">
    <property type="entry name" value="ASCH"/>
    <property type="match status" value="1"/>
</dbReference>
<dbReference type="AlphaFoldDB" id="A0A2N7JS02"/>
<dbReference type="SMART" id="SM01022">
    <property type="entry name" value="ASCH"/>
    <property type="match status" value="1"/>
</dbReference>
<evidence type="ECO:0000259" key="1">
    <source>
        <dbReference type="SMART" id="SM01022"/>
    </source>
</evidence>
<evidence type="ECO:0000313" key="2">
    <source>
        <dbReference type="EMBL" id="PMM56808.1"/>
    </source>
</evidence>
<dbReference type="EMBL" id="MCZF01000084">
    <property type="protein sequence ID" value="PMM56808.1"/>
    <property type="molecule type" value="Genomic_DNA"/>
</dbReference>
<dbReference type="PIRSF" id="PIRSF021320">
    <property type="entry name" value="DUF984"/>
    <property type="match status" value="1"/>
</dbReference>
<dbReference type="InterPro" id="IPR009326">
    <property type="entry name" value="DUF984"/>
</dbReference>
<dbReference type="CDD" id="cd06553">
    <property type="entry name" value="ASCH_Ef3133_like"/>
    <property type="match status" value="1"/>
</dbReference>
<dbReference type="Gene3D" id="3.10.400.10">
    <property type="entry name" value="Sulfate adenylyltransferase"/>
    <property type="match status" value="1"/>
</dbReference>
<feature type="domain" description="ASCH" evidence="1">
    <location>
        <begin position="30"/>
        <end position="153"/>
    </location>
</feature>
<dbReference type="RefSeq" id="WP_102551947.1">
    <property type="nucleotide sequence ID" value="NZ_MCZF01000084.1"/>
</dbReference>
<proteinExistence type="predicted"/>
<dbReference type="PANTHER" id="PTHR39203">
    <property type="entry name" value="CYTOPLASMIC PROTEIN-RELATED"/>
    <property type="match status" value="1"/>
</dbReference>
<accession>A0A2N7JS02</accession>
<organism evidence="2 3">
    <name type="scientific">Vibrio splendidus</name>
    <dbReference type="NCBI Taxonomy" id="29497"/>
    <lineage>
        <taxon>Bacteria</taxon>
        <taxon>Pseudomonadati</taxon>
        <taxon>Pseudomonadota</taxon>
        <taxon>Gammaproteobacteria</taxon>
        <taxon>Vibrionales</taxon>
        <taxon>Vibrionaceae</taxon>
        <taxon>Vibrio</taxon>
    </lineage>
</organism>
<gene>
    <name evidence="2" type="ORF">BCT54_21690</name>
</gene>
<dbReference type="InterPro" id="IPR015947">
    <property type="entry name" value="PUA-like_sf"/>
</dbReference>
<reference evidence="3" key="1">
    <citation type="submission" date="2016-07" db="EMBL/GenBank/DDBJ databases">
        <title>Nontailed viruses are major unrecognized killers of bacteria in the ocean.</title>
        <authorList>
            <person name="Kauffman K."/>
            <person name="Hussain F."/>
            <person name="Yang J."/>
            <person name="Arevalo P."/>
            <person name="Brown J."/>
            <person name="Cutler M."/>
            <person name="Kelly L."/>
            <person name="Polz M.F."/>
        </authorList>
    </citation>
    <scope>NUCLEOTIDE SEQUENCE [LARGE SCALE GENOMIC DNA]</scope>
    <source>
        <strain evidence="3">10N.261.48.B5</strain>
    </source>
</reference>
<dbReference type="Proteomes" id="UP000235533">
    <property type="component" value="Unassembled WGS sequence"/>
</dbReference>
<dbReference type="PANTHER" id="PTHR39203:SF1">
    <property type="entry name" value="CYTOPLASMIC PROTEIN"/>
    <property type="match status" value="1"/>
</dbReference>
<evidence type="ECO:0000313" key="3">
    <source>
        <dbReference type="Proteomes" id="UP000235533"/>
    </source>
</evidence>
<protein>
    <submittedName>
        <fullName evidence="2">RNA-binding protein</fullName>
    </submittedName>
</protein>
<dbReference type="SUPFAM" id="SSF88697">
    <property type="entry name" value="PUA domain-like"/>
    <property type="match status" value="1"/>
</dbReference>
<comment type="caution">
    <text evidence="2">The sequence shown here is derived from an EMBL/GenBank/DDBJ whole genome shotgun (WGS) entry which is preliminary data.</text>
</comment>
<dbReference type="InterPro" id="IPR007374">
    <property type="entry name" value="ASCH_domain"/>
</dbReference>